<dbReference type="Gramene" id="LPERR03G32590.2">
    <property type="protein sequence ID" value="LPERR03G32590.2"/>
    <property type="gene ID" value="LPERR03G32590"/>
</dbReference>
<reference evidence="2" key="3">
    <citation type="submission" date="2015-04" db="UniProtKB">
        <authorList>
            <consortium name="EnsemblPlants"/>
        </authorList>
    </citation>
    <scope>IDENTIFICATION</scope>
</reference>
<dbReference type="PANTHER" id="PTHR47692">
    <property type="entry name" value="RING/U-BOX SUPERFAMILY PROTEIN"/>
    <property type="match status" value="1"/>
</dbReference>
<feature type="region of interest" description="Disordered" evidence="1">
    <location>
        <begin position="35"/>
        <end position="60"/>
    </location>
</feature>
<dbReference type="PANTHER" id="PTHR47692:SF2">
    <property type="entry name" value="ZINC FINGER RING-TYPE DOMAIN CONTAINING PROTEIN"/>
    <property type="match status" value="1"/>
</dbReference>
<reference evidence="2 3" key="1">
    <citation type="submission" date="2012-08" db="EMBL/GenBank/DDBJ databases">
        <title>Oryza genome evolution.</title>
        <authorList>
            <person name="Wing R.A."/>
        </authorList>
    </citation>
    <scope>NUCLEOTIDE SEQUENCE</scope>
</reference>
<dbReference type="Proteomes" id="UP000032180">
    <property type="component" value="Chromosome 3"/>
</dbReference>
<organism evidence="2 3">
    <name type="scientific">Leersia perrieri</name>
    <dbReference type="NCBI Taxonomy" id="77586"/>
    <lineage>
        <taxon>Eukaryota</taxon>
        <taxon>Viridiplantae</taxon>
        <taxon>Streptophyta</taxon>
        <taxon>Embryophyta</taxon>
        <taxon>Tracheophyta</taxon>
        <taxon>Spermatophyta</taxon>
        <taxon>Magnoliopsida</taxon>
        <taxon>Liliopsida</taxon>
        <taxon>Poales</taxon>
        <taxon>Poaceae</taxon>
        <taxon>BOP clade</taxon>
        <taxon>Oryzoideae</taxon>
        <taxon>Oryzeae</taxon>
        <taxon>Oryzinae</taxon>
        <taxon>Leersia</taxon>
    </lineage>
</organism>
<evidence type="ECO:0000256" key="1">
    <source>
        <dbReference type="SAM" id="MobiDB-lite"/>
    </source>
</evidence>
<reference evidence="3" key="2">
    <citation type="submission" date="2013-12" db="EMBL/GenBank/DDBJ databases">
        <authorList>
            <person name="Yu Y."/>
            <person name="Lee S."/>
            <person name="de Baynast K."/>
            <person name="Wissotski M."/>
            <person name="Liu L."/>
            <person name="Talag J."/>
            <person name="Goicoechea J."/>
            <person name="Angelova A."/>
            <person name="Jetty R."/>
            <person name="Kudrna D."/>
            <person name="Golser W."/>
            <person name="Rivera L."/>
            <person name="Zhang J."/>
            <person name="Wing R."/>
        </authorList>
    </citation>
    <scope>NUCLEOTIDE SEQUENCE</scope>
</reference>
<evidence type="ECO:0000313" key="3">
    <source>
        <dbReference type="Proteomes" id="UP000032180"/>
    </source>
</evidence>
<accession>A0A0D9W0J2</accession>
<evidence type="ECO:0000313" key="2">
    <source>
        <dbReference type="EnsemblPlants" id="LPERR03G32590.2"/>
    </source>
</evidence>
<dbReference type="AlphaFoldDB" id="A0A0D9W0J2"/>
<feature type="compositionally biased region" description="Basic and acidic residues" evidence="1">
    <location>
        <begin position="35"/>
        <end position="49"/>
    </location>
</feature>
<dbReference type="EnsemblPlants" id="LPERR03G32590.2">
    <property type="protein sequence ID" value="LPERR03G32590.2"/>
    <property type="gene ID" value="LPERR03G32590"/>
</dbReference>
<protein>
    <submittedName>
        <fullName evidence="2">Uncharacterized protein</fullName>
    </submittedName>
</protein>
<keyword evidence="3" id="KW-1185">Reference proteome</keyword>
<sequence length="267" mass="31381">MAAAAESNSFACPICLESFLDEAYLDTYREREQAAKDRSSEDCNGARREDEDDILVSPEPWSQTRKREIERLSDAHELISQLYSIGEIIGNNSSVQQFWKQRKYLRKNIWLQTWLRQEIQALTQDEDVDAIIFHIHGVIESFMKRQEKEHASKMTPPEKKREEFKCLLSDAARPFLLGRTERFVAEVELFLVSHLNIDAYSKLRVQRLKESTSHVSREQDVLPLPQDRSLEDHYLHNRTRGSRVFAYKNCNIPLQYRSTWLNFDKGE</sequence>
<proteinExistence type="predicted"/>
<name>A0A0D9W0J2_9ORYZ</name>